<organism evidence="1 2">
    <name type="scientific">Phytophthora rubi</name>
    <dbReference type="NCBI Taxonomy" id="129364"/>
    <lineage>
        <taxon>Eukaryota</taxon>
        <taxon>Sar</taxon>
        <taxon>Stramenopiles</taxon>
        <taxon>Oomycota</taxon>
        <taxon>Peronosporomycetes</taxon>
        <taxon>Peronosporales</taxon>
        <taxon>Peronosporaceae</taxon>
        <taxon>Phytophthora</taxon>
    </lineage>
</organism>
<comment type="caution">
    <text evidence="1">The sequence shown here is derived from an EMBL/GenBank/DDBJ whole genome shotgun (WGS) entry which is preliminary data.</text>
</comment>
<gene>
    <name evidence="1" type="ORF">PR002_g31565</name>
</gene>
<dbReference type="AlphaFoldDB" id="A0A6A3GCI5"/>
<proteinExistence type="predicted"/>
<accession>A0A6A3GCI5</accession>
<evidence type="ECO:0000313" key="1">
    <source>
        <dbReference type="EMBL" id="KAE8956145.1"/>
    </source>
</evidence>
<name>A0A6A3GCI5_9STRA</name>
<protein>
    <submittedName>
        <fullName evidence="1">Uncharacterized protein</fullName>
    </submittedName>
</protein>
<reference evidence="1 2" key="1">
    <citation type="submission" date="2018-09" db="EMBL/GenBank/DDBJ databases">
        <title>Genomic investigation of the strawberry pathogen Phytophthora fragariae indicates pathogenicity is determined by transcriptional variation in three key races.</title>
        <authorList>
            <person name="Adams T.M."/>
            <person name="Armitage A.D."/>
            <person name="Sobczyk M.K."/>
            <person name="Bates H.J."/>
            <person name="Dunwell J.M."/>
            <person name="Nellist C.F."/>
            <person name="Harrison R.J."/>
        </authorList>
    </citation>
    <scope>NUCLEOTIDE SEQUENCE [LARGE SCALE GENOMIC DNA]</scope>
    <source>
        <strain evidence="1 2">SCRP324</strain>
    </source>
</reference>
<dbReference type="OrthoDB" id="10270352at2759"/>
<dbReference type="EMBL" id="QXFU01008652">
    <property type="protein sequence ID" value="KAE8956145.1"/>
    <property type="molecule type" value="Genomic_DNA"/>
</dbReference>
<evidence type="ECO:0000313" key="2">
    <source>
        <dbReference type="Proteomes" id="UP000435112"/>
    </source>
</evidence>
<sequence length="73" mass="8234">MSQERLMPGVICSVAGELVRSYPLSRLRDAWPDWPSSIASLRCKKQSLCGRLKARFALFIKTPSTRSKLELPV</sequence>
<dbReference type="Proteomes" id="UP000435112">
    <property type="component" value="Unassembled WGS sequence"/>
</dbReference>